<evidence type="ECO:0000313" key="7">
    <source>
        <dbReference type="Proteomes" id="UP000694546"/>
    </source>
</evidence>
<evidence type="ECO:0000256" key="3">
    <source>
        <dbReference type="ARBA" id="ARBA00022833"/>
    </source>
</evidence>
<evidence type="ECO:0000256" key="2">
    <source>
        <dbReference type="ARBA" id="ARBA00022723"/>
    </source>
</evidence>
<dbReference type="PANTHER" id="PTHR18952">
    <property type="entry name" value="CARBONIC ANHYDRASE"/>
    <property type="match status" value="1"/>
</dbReference>
<dbReference type="SMART" id="SM01057">
    <property type="entry name" value="Carb_anhydrase"/>
    <property type="match status" value="1"/>
</dbReference>
<dbReference type="RefSeq" id="XP_030196187.1">
    <property type="nucleotide sequence ID" value="XM_030340327.1"/>
</dbReference>
<gene>
    <name evidence="6" type="primary">LOC115531197</name>
</gene>
<dbReference type="SUPFAM" id="SSF51069">
    <property type="entry name" value="Carbonic anhydrase"/>
    <property type="match status" value="1"/>
</dbReference>
<dbReference type="Pfam" id="PF00194">
    <property type="entry name" value="Carb_anhydrase"/>
    <property type="match status" value="1"/>
</dbReference>
<dbReference type="PANTHER" id="PTHR18952:SF200">
    <property type="entry name" value="CARBONIC ANHYDRASE"/>
    <property type="match status" value="1"/>
</dbReference>
<dbReference type="GO" id="GO:0008270">
    <property type="term" value="F:zinc ion binding"/>
    <property type="evidence" value="ECO:0007669"/>
    <property type="project" value="UniProtKB-UniRule"/>
</dbReference>
<reference evidence="6" key="1">
    <citation type="submission" date="2025-08" db="UniProtKB">
        <authorList>
            <consortium name="Ensembl"/>
        </authorList>
    </citation>
    <scope>IDENTIFICATION</scope>
</reference>
<protein>
    <recommendedName>
        <fullName evidence="4">Carbonic anhydrase</fullName>
        <ecNumber evidence="4">4.2.1.1</ecNumber>
    </recommendedName>
</protein>
<dbReference type="OMA" id="AIAWCYH"/>
<dbReference type="Ensembl" id="ENSGMOT00000007252.2">
    <property type="protein sequence ID" value="ENSGMOP00000007050.2"/>
    <property type="gene ID" value="ENSGMOG00000006635.2"/>
</dbReference>
<dbReference type="RefSeq" id="XP_030196186.1">
    <property type="nucleotide sequence ID" value="XM_030340326.1"/>
</dbReference>
<dbReference type="InterPro" id="IPR018338">
    <property type="entry name" value="Carbonic_anhydrase_a-class_CS"/>
</dbReference>
<name>A0A8C4Z4E7_GADMO</name>
<dbReference type="PROSITE" id="PS51144">
    <property type="entry name" value="ALPHA_CA_2"/>
    <property type="match status" value="1"/>
</dbReference>
<organism evidence="6 7">
    <name type="scientific">Gadus morhua</name>
    <name type="common">Atlantic cod</name>
    <dbReference type="NCBI Taxonomy" id="8049"/>
    <lineage>
        <taxon>Eukaryota</taxon>
        <taxon>Metazoa</taxon>
        <taxon>Chordata</taxon>
        <taxon>Craniata</taxon>
        <taxon>Vertebrata</taxon>
        <taxon>Euteleostomi</taxon>
        <taxon>Actinopterygii</taxon>
        <taxon>Neopterygii</taxon>
        <taxon>Teleostei</taxon>
        <taxon>Neoteleostei</taxon>
        <taxon>Acanthomorphata</taxon>
        <taxon>Zeiogadaria</taxon>
        <taxon>Gadariae</taxon>
        <taxon>Gadiformes</taxon>
        <taxon>Gadoidei</taxon>
        <taxon>Gadidae</taxon>
        <taxon>Gadus</taxon>
    </lineage>
</organism>
<comment type="cofactor">
    <cofactor evidence="4">
        <name>Zn(2+)</name>
        <dbReference type="ChEBI" id="CHEBI:29105"/>
    </cofactor>
</comment>
<keyword evidence="7" id="KW-1185">Reference proteome</keyword>
<dbReference type="GeneTree" id="ENSGT00940000164039"/>
<evidence type="ECO:0000313" key="6">
    <source>
        <dbReference type="Ensembl" id="ENSGMOP00000007050.2"/>
    </source>
</evidence>
<evidence type="ECO:0000256" key="1">
    <source>
        <dbReference type="ARBA" id="ARBA00010718"/>
    </source>
</evidence>
<feature type="domain" description="Alpha-carbonic anhydrase" evidence="5">
    <location>
        <begin position="24"/>
        <end position="289"/>
    </location>
</feature>
<dbReference type="InterPro" id="IPR036398">
    <property type="entry name" value="CA_dom_sf"/>
</dbReference>
<accession>A0A8C4Z4E7</accession>
<dbReference type="GeneID" id="115531197"/>
<comment type="similarity">
    <text evidence="1 4">Belongs to the alpha-carbonic anhydrase family.</text>
</comment>
<keyword evidence="4" id="KW-0732">Signal</keyword>
<dbReference type="RefSeq" id="XP_030196188.1">
    <property type="nucleotide sequence ID" value="XM_030340328.1"/>
</dbReference>
<sequence length="324" mass="34659">MQLLGGLLVLCALAGQGRCADASIDWCYQDASCGPATWPVSLAVEFCNGSRQSPININSSKAVEDAELVGFSFTDYDNKLGLTKIKNTGKTVKVTLANGTVSGGGLPNSTYQSLQFHLHWGNGSTQPGSEHTVNGKRYPMEMHIVNVKAIYNGNTTLAVADNESIAALGFFLEELDGPATMASTYWDTLASYLPNITNGGDYAYFADKISLDDLLEGVDRTKYYRYLGSLTTPSCNEVVIWTVFKESIKVSKEAIELFSSTVRVANGTSALLLNTYRPIQPDQAIRTNARPTTTTTTAAASSGSSVTLAAAQMAIAALWAFKGV</sequence>
<keyword evidence="4" id="KW-0456">Lyase</keyword>
<comment type="catalytic activity">
    <reaction evidence="4">
        <text>hydrogencarbonate + H(+) = CO2 + H2O</text>
        <dbReference type="Rhea" id="RHEA:10748"/>
        <dbReference type="ChEBI" id="CHEBI:15377"/>
        <dbReference type="ChEBI" id="CHEBI:15378"/>
        <dbReference type="ChEBI" id="CHEBI:16526"/>
        <dbReference type="ChEBI" id="CHEBI:17544"/>
        <dbReference type="EC" id="4.2.1.1"/>
    </reaction>
</comment>
<comment type="function">
    <text evidence="4">Reversible hydration of carbon dioxide.</text>
</comment>
<evidence type="ECO:0000256" key="4">
    <source>
        <dbReference type="RuleBase" id="RU367011"/>
    </source>
</evidence>
<dbReference type="EC" id="4.2.1.1" evidence="4"/>
<keyword evidence="2 4" id="KW-0479">Metal-binding</keyword>
<dbReference type="InterPro" id="IPR023561">
    <property type="entry name" value="Carbonic_anhydrase_a-class"/>
</dbReference>
<feature type="chain" id="PRO_5044955509" description="Carbonic anhydrase" evidence="4">
    <location>
        <begin position="20"/>
        <end position="324"/>
    </location>
</feature>
<proteinExistence type="inferred from homology"/>
<evidence type="ECO:0000259" key="5">
    <source>
        <dbReference type="PROSITE" id="PS51144"/>
    </source>
</evidence>
<dbReference type="InterPro" id="IPR001148">
    <property type="entry name" value="CA_dom"/>
</dbReference>
<feature type="signal peptide" evidence="4">
    <location>
        <begin position="1"/>
        <end position="19"/>
    </location>
</feature>
<reference evidence="6" key="2">
    <citation type="submission" date="2025-09" db="UniProtKB">
        <authorList>
            <consortium name="Ensembl"/>
        </authorList>
    </citation>
    <scope>IDENTIFICATION</scope>
</reference>
<dbReference type="GO" id="GO:0005886">
    <property type="term" value="C:plasma membrane"/>
    <property type="evidence" value="ECO:0007669"/>
    <property type="project" value="TreeGrafter"/>
</dbReference>
<dbReference type="Proteomes" id="UP000694546">
    <property type="component" value="Chromosome 18"/>
</dbReference>
<dbReference type="AlphaFoldDB" id="A0A8C4Z4E7"/>
<dbReference type="Gene3D" id="3.10.200.10">
    <property type="entry name" value="Alpha carbonic anhydrase"/>
    <property type="match status" value="1"/>
</dbReference>
<dbReference type="GO" id="GO:0004089">
    <property type="term" value="F:carbonate dehydratase activity"/>
    <property type="evidence" value="ECO:0007669"/>
    <property type="project" value="UniProtKB-UniRule"/>
</dbReference>
<keyword evidence="3 4" id="KW-0862">Zinc</keyword>
<dbReference type="PROSITE" id="PS00162">
    <property type="entry name" value="ALPHA_CA_1"/>
    <property type="match status" value="1"/>
</dbReference>